<dbReference type="STRING" id="1120977.GCA_000619845_02671"/>
<dbReference type="RefSeq" id="WP_134243845.1">
    <property type="nucleotide sequence ID" value="NZ_SNTY01000014.1"/>
</dbReference>
<protein>
    <submittedName>
        <fullName evidence="2">Uncharacterized protein</fullName>
    </submittedName>
</protein>
<feature type="region of interest" description="Disordered" evidence="1">
    <location>
        <begin position="33"/>
        <end position="85"/>
    </location>
</feature>
<organism evidence="2 3">
    <name type="scientific">Alkanindiges illinoisensis</name>
    <dbReference type="NCBI Taxonomy" id="197183"/>
    <lineage>
        <taxon>Bacteria</taxon>
        <taxon>Pseudomonadati</taxon>
        <taxon>Pseudomonadota</taxon>
        <taxon>Gammaproteobacteria</taxon>
        <taxon>Moraxellales</taxon>
        <taxon>Moraxellaceae</taxon>
        <taxon>Alkanindiges</taxon>
    </lineage>
</organism>
<dbReference type="OrthoDB" id="6717686at2"/>
<dbReference type="EMBL" id="SNTY01000014">
    <property type="protein sequence ID" value="TEU29406.1"/>
    <property type="molecule type" value="Genomic_DNA"/>
</dbReference>
<sequence length="85" mass="9482">MIMVNIIKRGGFREQAARQLKYKNSVNQRADITAQKAYQPAHHTDKAAQDTTTPPDSVPVDNMDDVSSHSSTEHNATHQSIHKNT</sequence>
<evidence type="ECO:0000313" key="3">
    <source>
        <dbReference type="Proteomes" id="UP000297834"/>
    </source>
</evidence>
<reference evidence="2 3" key="1">
    <citation type="submission" date="2019-03" db="EMBL/GenBank/DDBJ databases">
        <title>Alkanindiges illinoisensis: a potential pathogenic isolated from ascites of a gastric cancer patient with abdominal metastasis.</title>
        <authorList>
            <person name="Hu X."/>
            <person name="Yang B."/>
            <person name="Yan X."/>
            <person name="Lin L."/>
            <person name="Zhao H."/>
            <person name="Zhou F."/>
            <person name="Su B."/>
            <person name="Chen J."/>
            <person name="Rui Y."/>
            <person name="Wang Q."/>
            <person name="Zheng L."/>
        </authorList>
    </citation>
    <scope>NUCLEOTIDE SEQUENCE [LARGE SCALE GENOMIC DNA]</scope>
    <source>
        <strain evidence="2 3">NFYY 23406</strain>
    </source>
</reference>
<evidence type="ECO:0000256" key="1">
    <source>
        <dbReference type="SAM" id="MobiDB-lite"/>
    </source>
</evidence>
<dbReference type="Proteomes" id="UP000297834">
    <property type="component" value="Unassembled WGS sequence"/>
</dbReference>
<dbReference type="AlphaFoldDB" id="A0A4Y7XFG4"/>
<evidence type="ECO:0000313" key="2">
    <source>
        <dbReference type="EMBL" id="TEU29406.1"/>
    </source>
</evidence>
<name>A0A4Y7XFG4_9GAMM</name>
<keyword evidence="3" id="KW-1185">Reference proteome</keyword>
<gene>
    <name evidence="2" type="ORF">E2B99_04965</name>
</gene>
<comment type="caution">
    <text evidence="2">The sequence shown here is derived from an EMBL/GenBank/DDBJ whole genome shotgun (WGS) entry which is preliminary data.</text>
</comment>
<proteinExistence type="predicted"/>
<accession>A0A4Y7XFG4</accession>